<keyword evidence="9" id="KW-1133">Transmembrane helix</keyword>
<feature type="compositionally biased region" description="Basic and acidic residues" evidence="8">
    <location>
        <begin position="65"/>
        <end position="74"/>
    </location>
</feature>
<gene>
    <name evidence="12" type="ORF">KP509_03G068200</name>
</gene>
<dbReference type="SUPFAM" id="SSF57850">
    <property type="entry name" value="RING/U-box"/>
    <property type="match status" value="1"/>
</dbReference>
<dbReference type="GO" id="GO:0008270">
    <property type="term" value="F:zinc ion binding"/>
    <property type="evidence" value="ECO:0007669"/>
    <property type="project" value="UniProtKB-KW"/>
</dbReference>
<evidence type="ECO:0000259" key="11">
    <source>
        <dbReference type="PROSITE" id="PS50089"/>
    </source>
</evidence>
<feature type="chain" id="PRO_5035875725" description="RING-type E3 ubiquitin transferase" evidence="10">
    <location>
        <begin position="32"/>
        <end position="296"/>
    </location>
</feature>
<reference evidence="12" key="1">
    <citation type="submission" date="2021-08" db="EMBL/GenBank/DDBJ databases">
        <title>WGS assembly of Ceratopteris richardii.</title>
        <authorList>
            <person name="Marchant D.B."/>
            <person name="Chen G."/>
            <person name="Jenkins J."/>
            <person name="Shu S."/>
            <person name="Leebens-Mack J."/>
            <person name="Grimwood J."/>
            <person name="Schmutz J."/>
            <person name="Soltis P."/>
            <person name="Soltis D."/>
            <person name="Chen Z.-H."/>
        </authorList>
    </citation>
    <scope>NUCLEOTIDE SEQUENCE</scope>
    <source>
        <strain evidence="12">Whitten #5841</strain>
        <tissue evidence="12">Leaf</tissue>
    </source>
</reference>
<dbReference type="EMBL" id="CM035408">
    <property type="protein sequence ID" value="KAH7442051.1"/>
    <property type="molecule type" value="Genomic_DNA"/>
</dbReference>
<organism evidence="12 13">
    <name type="scientific">Ceratopteris richardii</name>
    <name type="common">Triangle waterfern</name>
    <dbReference type="NCBI Taxonomy" id="49495"/>
    <lineage>
        <taxon>Eukaryota</taxon>
        <taxon>Viridiplantae</taxon>
        <taxon>Streptophyta</taxon>
        <taxon>Embryophyta</taxon>
        <taxon>Tracheophyta</taxon>
        <taxon>Polypodiopsida</taxon>
        <taxon>Polypodiidae</taxon>
        <taxon>Polypodiales</taxon>
        <taxon>Pteridineae</taxon>
        <taxon>Pteridaceae</taxon>
        <taxon>Parkerioideae</taxon>
        <taxon>Ceratopteris</taxon>
    </lineage>
</organism>
<comment type="catalytic activity">
    <reaction evidence="1">
        <text>S-ubiquitinyl-[E2 ubiquitin-conjugating enzyme]-L-cysteine + [acceptor protein]-L-lysine = [E2 ubiquitin-conjugating enzyme]-L-cysteine + N(6)-ubiquitinyl-[acceptor protein]-L-lysine.</text>
        <dbReference type="EC" id="2.3.2.27"/>
    </reaction>
</comment>
<dbReference type="OrthoDB" id="8062037at2759"/>
<protein>
    <recommendedName>
        <fullName evidence="2">RING-type E3 ubiquitin transferase</fullName>
        <ecNumber evidence="2">2.3.2.27</ecNumber>
    </recommendedName>
</protein>
<feature type="region of interest" description="Disordered" evidence="8">
    <location>
        <begin position="29"/>
        <end position="94"/>
    </location>
</feature>
<comment type="caution">
    <text evidence="12">The sequence shown here is derived from an EMBL/GenBank/DDBJ whole genome shotgun (WGS) entry which is preliminary data.</text>
</comment>
<evidence type="ECO:0000256" key="1">
    <source>
        <dbReference type="ARBA" id="ARBA00000900"/>
    </source>
</evidence>
<keyword evidence="5" id="KW-0862">Zinc</keyword>
<feature type="signal peptide" evidence="10">
    <location>
        <begin position="1"/>
        <end position="31"/>
    </location>
</feature>
<dbReference type="Pfam" id="PF13639">
    <property type="entry name" value="zf-RING_2"/>
    <property type="match status" value="1"/>
</dbReference>
<sequence length="296" mass="32433">MEMKRSVNPLLFLSLFFTFTIVGQPLSSASAAAPSPSPAPARAVSLRPRATASDGGGNNATSPAADRHTPESREFTGGSDASAPETGYREREPNSPYNKEVALIYVAATVFCMAISAFTYYVFYRVFFIRRFSPAPRAFRSSWMNTAGELLEWRANVDGAVGGLDPSHVAALPVLPYHSRSVKSPVIATKTDVSSINLEKENNRLVSLPNFTPNERDAETKESSSPEASGQAEKGLIDKMICMRECAVCLCDFLEGEEVKVLPECGHFFHVKCVDQWLFFHPTCPICRLSLRPTPT</sequence>
<dbReference type="InterPro" id="IPR053238">
    <property type="entry name" value="RING-H2_zinc_finger"/>
</dbReference>
<dbReference type="CDD" id="cd16461">
    <property type="entry name" value="RING-H2_EL5-like"/>
    <property type="match status" value="1"/>
</dbReference>
<keyword evidence="13" id="KW-1185">Reference proteome</keyword>
<evidence type="ECO:0000256" key="6">
    <source>
        <dbReference type="ARBA" id="ARBA00024209"/>
    </source>
</evidence>
<dbReference type="Gene3D" id="3.30.40.10">
    <property type="entry name" value="Zinc/RING finger domain, C3HC4 (zinc finger)"/>
    <property type="match status" value="1"/>
</dbReference>
<evidence type="ECO:0000313" key="13">
    <source>
        <dbReference type="Proteomes" id="UP000825935"/>
    </source>
</evidence>
<evidence type="ECO:0000256" key="2">
    <source>
        <dbReference type="ARBA" id="ARBA00012483"/>
    </source>
</evidence>
<feature type="transmembrane region" description="Helical" evidence="9">
    <location>
        <begin position="102"/>
        <end position="123"/>
    </location>
</feature>
<feature type="region of interest" description="Disordered" evidence="8">
    <location>
        <begin position="209"/>
        <end position="232"/>
    </location>
</feature>
<dbReference type="PANTHER" id="PTHR14155">
    <property type="entry name" value="RING FINGER DOMAIN-CONTAINING"/>
    <property type="match status" value="1"/>
</dbReference>
<feature type="domain" description="RING-type" evidence="11">
    <location>
        <begin position="246"/>
        <end position="288"/>
    </location>
</feature>
<evidence type="ECO:0000256" key="4">
    <source>
        <dbReference type="ARBA" id="ARBA00022771"/>
    </source>
</evidence>
<dbReference type="AlphaFoldDB" id="A0A8T2V0Q8"/>
<dbReference type="SMART" id="SM00184">
    <property type="entry name" value="RING"/>
    <property type="match status" value="1"/>
</dbReference>
<keyword evidence="9" id="KW-0472">Membrane</keyword>
<dbReference type="PANTHER" id="PTHR14155:SF627">
    <property type="entry name" value="OS06G0192800 PROTEIN"/>
    <property type="match status" value="1"/>
</dbReference>
<evidence type="ECO:0000256" key="5">
    <source>
        <dbReference type="ARBA" id="ARBA00022833"/>
    </source>
</evidence>
<proteinExistence type="inferred from homology"/>
<feature type="compositionally biased region" description="Low complexity" evidence="8">
    <location>
        <begin position="29"/>
        <end position="50"/>
    </location>
</feature>
<dbReference type="EC" id="2.3.2.27" evidence="2"/>
<name>A0A8T2V0Q8_CERRI</name>
<keyword evidence="9" id="KW-0812">Transmembrane</keyword>
<dbReference type="InterPro" id="IPR013083">
    <property type="entry name" value="Znf_RING/FYVE/PHD"/>
</dbReference>
<feature type="compositionally biased region" description="Basic and acidic residues" evidence="8">
    <location>
        <begin position="214"/>
        <end position="224"/>
    </location>
</feature>
<evidence type="ECO:0000256" key="3">
    <source>
        <dbReference type="ARBA" id="ARBA00022723"/>
    </source>
</evidence>
<keyword evidence="4 7" id="KW-0863">Zinc-finger</keyword>
<dbReference type="GO" id="GO:0061630">
    <property type="term" value="F:ubiquitin protein ligase activity"/>
    <property type="evidence" value="ECO:0007669"/>
    <property type="project" value="UniProtKB-EC"/>
</dbReference>
<evidence type="ECO:0000256" key="7">
    <source>
        <dbReference type="PROSITE-ProRule" id="PRU00175"/>
    </source>
</evidence>
<keyword evidence="3" id="KW-0479">Metal-binding</keyword>
<dbReference type="PROSITE" id="PS50089">
    <property type="entry name" value="ZF_RING_2"/>
    <property type="match status" value="1"/>
</dbReference>
<accession>A0A8T2V0Q8</accession>
<evidence type="ECO:0000256" key="10">
    <source>
        <dbReference type="SAM" id="SignalP"/>
    </source>
</evidence>
<dbReference type="Proteomes" id="UP000825935">
    <property type="component" value="Chromosome 3"/>
</dbReference>
<evidence type="ECO:0000256" key="8">
    <source>
        <dbReference type="SAM" id="MobiDB-lite"/>
    </source>
</evidence>
<dbReference type="InterPro" id="IPR001841">
    <property type="entry name" value="Znf_RING"/>
</dbReference>
<evidence type="ECO:0000313" key="12">
    <source>
        <dbReference type="EMBL" id="KAH7442051.1"/>
    </source>
</evidence>
<evidence type="ECO:0000256" key="9">
    <source>
        <dbReference type="SAM" id="Phobius"/>
    </source>
</evidence>
<keyword evidence="10" id="KW-0732">Signal</keyword>
<comment type="similarity">
    <text evidence="6">Belongs to the RING-type zinc finger family. ATL subfamily.</text>
</comment>